<organism evidence="6 7">
    <name type="scientific">Ranatra chinensis</name>
    <dbReference type="NCBI Taxonomy" id="642074"/>
    <lineage>
        <taxon>Eukaryota</taxon>
        <taxon>Metazoa</taxon>
        <taxon>Ecdysozoa</taxon>
        <taxon>Arthropoda</taxon>
        <taxon>Hexapoda</taxon>
        <taxon>Insecta</taxon>
        <taxon>Pterygota</taxon>
        <taxon>Neoptera</taxon>
        <taxon>Paraneoptera</taxon>
        <taxon>Hemiptera</taxon>
        <taxon>Heteroptera</taxon>
        <taxon>Panheteroptera</taxon>
        <taxon>Nepomorpha</taxon>
        <taxon>Nepidae</taxon>
        <taxon>Ranatrinae</taxon>
        <taxon>Ranatra</taxon>
    </lineage>
</organism>
<evidence type="ECO:0000256" key="5">
    <source>
        <dbReference type="PIRSR" id="PIRSR604294-1"/>
    </source>
</evidence>
<feature type="binding site" evidence="5">
    <location>
        <position position="451"/>
    </location>
    <ligand>
        <name>Fe cation</name>
        <dbReference type="ChEBI" id="CHEBI:24875"/>
        <note>catalytic</note>
    </ligand>
</feature>
<keyword evidence="2 5" id="KW-0479">Metal-binding</keyword>
<feature type="binding site" evidence="5">
    <location>
        <position position="240"/>
    </location>
    <ligand>
        <name>Fe cation</name>
        <dbReference type="ChEBI" id="CHEBI:24875"/>
        <note>catalytic</note>
    </ligand>
</feature>
<evidence type="ECO:0000313" key="7">
    <source>
        <dbReference type="Proteomes" id="UP001558652"/>
    </source>
</evidence>
<comment type="cofactor">
    <cofactor evidence="5">
        <name>Fe(2+)</name>
        <dbReference type="ChEBI" id="CHEBI:29033"/>
    </cofactor>
    <text evidence="5">Binds 1 Fe(2+) ion per subunit.</text>
</comment>
<evidence type="ECO:0000256" key="4">
    <source>
        <dbReference type="ARBA" id="ARBA00023004"/>
    </source>
</evidence>
<keyword evidence="7" id="KW-1185">Reference proteome</keyword>
<feature type="binding site" evidence="5">
    <location>
        <position position="109"/>
    </location>
    <ligand>
        <name>Fe cation</name>
        <dbReference type="ChEBI" id="CHEBI:24875"/>
        <note>catalytic</note>
    </ligand>
</feature>
<evidence type="ECO:0000256" key="3">
    <source>
        <dbReference type="ARBA" id="ARBA00023002"/>
    </source>
</evidence>
<dbReference type="AlphaFoldDB" id="A0ABD0Y733"/>
<accession>A0ABD0Y733</accession>
<dbReference type="PANTHER" id="PTHR10543:SF24">
    <property type="entry name" value="CAROTENOID ISOMEROOXYGENASE"/>
    <property type="match status" value="1"/>
</dbReference>
<dbReference type="GO" id="GO:0046872">
    <property type="term" value="F:metal ion binding"/>
    <property type="evidence" value="ECO:0007669"/>
    <property type="project" value="UniProtKB-KW"/>
</dbReference>
<dbReference type="Proteomes" id="UP001558652">
    <property type="component" value="Unassembled WGS sequence"/>
</dbReference>
<evidence type="ECO:0000256" key="2">
    <source>
        <dbReference type="ARBA" id="ARBA00022723"/>
    </source>
</evidence>
<keyword evidence="4 5" id="KW-0408">Iron</keyword>
<protein>
    <submittedName>
        <fullName evidence="6">Uncharacterized protein</fullName>
    </submittedName>
</protein>
<dbReference type="InterPro" id="IPR004294">
    <property type="entry name" value="Carotenoid_Oase"/>
</dbReference>
<reference evidence="6 7" key="1">
    <citation type="submission" date="2024-07" db="EMBL/GenBank/DDBJ databases">
        <title>Chromosome-level genome assembly of the water stick insect Ranatra chinensis (Heteroptera: Nepidae).</title>
        <authorList>
            <person name="Liu X."/>
        </authorList>
    </citation>
    <scope>NUCLEOTIDE SEQUENCE [LARGE SCALE GENOMIC DNA]</scope>
    <source>
        <strain evidence="6">Cailab_2021Rc</strain>
        <tissue evidence="6">Muscle</tissue>
    </source>
</reference>
<comment type="caution">
    <text evidence="6">The sequence shown here is derived from an EMBL/GenBank/DDBJ whole genome shotgun (WGS) entry which is preliminary data.</text>
</comment>
<gene>
    <name evidence="6" type="ORF">AAG570_002109</name>
</gene>
<feature type="binding site" evidence="5">
    <location>
        <position position="170"/>
    </location>
    <ligand>
        <name>Fe cation</name>
        <dbReference type="ChEBI" id="CHEBI:24875"/>
        <note>catalytic</note>
    </ligand>
</feature>
<name>A0ABD0Y733_9HEMI</name>
<proteinExistence type="inferred from homology"/>
<sequence length="458" mass="52385">MKDGAVTYQCKFLDSETYRKNKEEQRIVFSECGTRSSPDPCHTIFQRFASYFSFEPQSDNCNISIYPMADEIYAFGEYPTIHRIDPVTLKTLRSVNVFKKVNIVHHTSHPHVTHDGTMYNVGLAVGRRPAYSIIEFPETKNSIYEKDVFSNARIVAAVPARWQFHPCYMHSFGITDSYYVIIEQPFSISTLSSITLKLCRKAPFDVLQWYDKESTLIHVVSRETAEVVQTFSSETFFFFHIINQYEEKDHVVLDVCIYKDPDIINALLVSELKNLMSGKSNQLMNPRAVRFVLPLKTETESSENLVKVVGSNAKAWRSSASNYIQVSPEVLSNMYCEMPRIKYPDMLGKKYRYFYGIIMMGSPVQPGGLVKVDTVKKTETVWYEEGISASEPVFIPSNDPKEEDDGVVLSSLLFNKDNEKRVALLILDGKTFTELGRTVFDTPCTIPSTFHGWFCDNK</sequence>
<keyword evidence="3" id="KW-0560">Oxidoreductase</keyword>
<dbReference type="GO" id="GO:0016491">
    <property type="term" value="F:oxidoreductase activity"/>
    <property type="evidence" value="ECO:0007669"/>
    <property type="project" value="UniProtKB-KW"/>
</dbReference>
<dbReference type="EMBL" id="JBFDAA010000012">
    <property type="protein sequence ID" value="KAL1123021.1"/>
    <property type="molecule type" value="Genomic_DNA"/>
</dbReference>
<evidence type="ECO:0000256" key="1">
    <source>
        <dbReference type="ARBA" id="ARBA00006787"/>
    </source>
</evidence>
<comment type="similarity">
    <text evidence="1">Belongs to the carotenoid oxygenase family.</text>
</comment>
<evidence type="ECO:0000313" key="6">
    <source>
        <dbReference type="EMBL" id="KAL1123021.1"/>
    </source>
</evidence>
<dbReference type="PANTHER" id="PTHR10543">
    <property type="entry name" value="BETA-CAROTENE DIOXYGENASE"/>
    <property type="match status" value="1"/>
</dbReference>
<dbReference type="Pfam" id="PF03055">
    <property type="entry name" value="RPE65"/>
    <property type="match status" value="1"/>
</dbReference>